<accession>A0A518CMZ1</accession>
<name>A0A518CMZ1_9PLAN</name>
<keyword evidence="3" id="KW-1185">Reference proteome</keyword>
<dbReference type="GO" id="GO:0016301">
    <property type="term" value="F:kinase activity"/>
    <property type="evidence" value="ECO:0007669"/>
    <property type="project" value="UniProtKB-KW"/>
</dbReference>
<evidence type="ECO:0000313" key="2">
    <source>
        <dbReference type="EMBL" id="QDU80592.1"/>
    </source>
</evidence>
<protein>
    <submittedName>
        <fullName evidence="2">Homoserine kinase</fullName>
    </submittedName>
</protein>
<sequence>MSTPHPSHNREISQVLAHYGLADGIGANAPPTVYRGFSGAEVYRVETVKGPVAVRRWPKDSLPRERIRELHRFLSHLRQTGLKTVAVPFACRTNPTETLVDHKGNLWHCESWFPGNSDLASRLTPFRITASLQALADWHLAASTFQPLIPASTWFSQSPQAAVPAIQERRVILQRWTPERVVRILDRLQFVQPNQQDEVWSKWVSEYLHEYLPLAPRIEEELNQAALWQVRLQPCLRDVWHDHILLDGDQVTGIIDPTAARTENVAIDLARLLGSLFPPECEYWNLALEAYQQKNSLSQTELRLVSVFYRSSTLLSGLSWIEKLIGGQQKLFKNPQVRDRLVQLLERLRQLPNYLK</sequence>
<dbReference type="InterPro" id="IPR011009">
    <property type="entry name" value="Kinase-like_dom_sf"/>
</dbReference>
<feature type="domain" description="Aminoglycoside phosphotransferase" evidence="1">
    <location>
        <begin position="40"/>
        <end position="292"/>
    </location>
</feature>
<evidence type="ECO:0000313" key="3">
    <source>
        <dbReference type="Proteomes" id="UP000317178"/>
    </source>
</evidence>
<dbReference type="EMBL" id="CP036281">
    <property type="protein sequence ID" value="QDU80592.1"/>
    <property type="molecule type" value="Genomic_DNA"/>
</dbReference>
<dbReference type="Pfam" id="PF01636">
    <property type="entry name" value="APH"/>
    <property type="match status" value="1"/>
</dbReference>
<organism evidence="2 3">
    <name type="scientific">Polystyrenella longa</name>
    <dbReference type="NCBI Taxonomy" id="2528007"/>
    <lineage>
        <taxon>Bacteria</taxon>
        <taxon>Pseudomonadati</taxon>
        <taxon>Planctomycetota</taxon>
        <taxon>Planctomycetia</taxon>
        <taxon>Planctomycetales</taxon>
        <taxon>Planctomycetaceae</taxon>
        <taxon>Polystyrenella</taxon>
    </lineage>
</organism>
<dbReference type="KEGG" id="plon:Pla110_23230"/>
<dbReference type="SUPFAM" id="SSF56112">
    <property type="entry name" value="Protein kinase-like (PK-like)"/>
    <property type="match status" value="1"/>
</dbReference>
<keyword evidence="2" id="KW-0418">Kinase</keyword>
<gene>
    <name evidence="2" type="ORF">Pla110_23230</name>
</gene>
<dbReference type="Proteomes" id="UP000317178">
    <property type="component" value="Chromosome"/>
</dbReference>
<dbReference type="AlphaFoldDB" id="A0A518CMZ1"/>
<reference evidence="2 3" key="1">
    <citation type="submission" date="2019-02" db="EMBL/GenBank/DDBJ databases">
        <title>Deep-cultivation of Planctomycetes and their phenomic and genomic characterization uncovers novel biology.</title>
        <authorList>
            <person name="Wiegand S."/>
            <person name="Jogler M."/>
            <person name="Boedeker C."/>
            <person name="Pinto D."/>
            <person name="Vollmers J."/>
            <person name="Rivas-Marin E."/>
            <person name="Kohn T."/>
            <person name="Peeters S.H."/>
            <person name="Heuer A."/>
            <person name="Rast P."/>
            <person name="Oberbeckmann S."/>
            <person name="Bunk B."/>
            <person name="Jeske O."/>
            <person name="Meyerdierks A."/>
            <person name="Storesund J.E."/>
            <person name="Kallscheuer N."/>
            <person name="Luecker S."/>
            <person name="Lage O.M."/>
            <person name="Pohl T."/>
            <person name="Merkel B.J."/>
            <person name="Hornburger P."/>
            <person name="Mueller R.-W."/>
            <person name="Bruemmer F."/>
            <person name="Labrenz M."/>
            <person name="Spormann A.M."/>
            <person name="Op den Camp H."/>
            <person name="Overmann J."/>
            <person name="Amann R."/>
            <person name="Jetten M.S.M."/>
            <person name="Mascher T."/>
            <person name="Medema M.H."/>
            <person name="Devos D.P."/>
            <person name="Kaster A.-K."/>
            <person name="Ovreas L."/>
            <person name="Rohde M."/>
            <person name="Galperin M.Y."/>
            <person name="Jogler C."/>
        </authorList>
    </citation>
    <scope>NUCLEOTIDE SEQUENCE [LARGE SCALE GENOMIC DNA]</scope>
    <source>
        <strain evidence="2 3">Pla110</strain>
    </source>
</reference>
<proteinExistence type="predicted"/>
<evidence type="ECO:0000259" key="1">
    <source>
        <dbReference type="Pfam" id="PF01636"/>
    </source>
</evidence>
<dbReference type="InterPro" id="IPR002575">
    <property type="entry name" value="Aminoglycoside_PTrfase"/>
</dbReference>
<keyword evidence="2" id="KW-0808">Transferase</keyword>
<dbReference type="RefSeq" id="WP_144995855.1">
    <property type="nucleotide sequence ID" value="NZ_CP036281.1"/>
</dbReference>
<dbReference type="Gene3D" id="3.90.1200.10">
    <property type="match status" value="1"/>
</dbReference>
<dbReference type="OrthoDB" id="283096at2"/>